<comment type="similarity">
    <text evidence="4 23">Belongs to the universal ribosomal protein uS3 family.</text>
</comment>
<keyword evidence="13" id="KW-0460">Magnesium</keyword>
<dbReference type="InterPro" id="IPR041616">
    <property type="entry name" value="PheRS_beta_core"/>
</dbReference>
<evidence type="ECO:0000256" key="8">
    <source>
        <dbReference type="ARBA" id="ARBA00022598"/>
    </source>
</evidence>
<dbReference type="GO" id="GO:0003735">
    <property type="term" value="F:structural constituent of ribosome"/>
    <property type="evidence" value="ECO:0007669"/>
    <property type="project" value="InterPro"/>
</dbReference>
<dbReference type="Pfam" id="PF18262">
    <property type="entry name" value="PhetRS_B1"/>
    <property type="match status" value="1"/>
</dbReference>
<evidence type="ECO:0000256" key="5">
    <source>
        <dbReference type="ARBA" id="ARBA00011209"/>
    </source>
</evidence>
<dbReference type="InterPro" id="IPR009061">
    <property type="entry name" value="DNA-bd_dom_put_sf"/>
</dbReference>
<dbReference type="InterPro" id="IPR020825">
    <property type="entry name" value="Phe-tRNA_synthase-like_B3/B4"/>
</dbReference>
<dbReference type="InterPro" id="IPR004531">
    <property type="entry name" value="Phe-tRNA-synth_IIc_bsu_arc_euk"/>
</dbReference>
<dbReference type="GO" id="GO:0009328">
    <property type="term" value="C:phenylalanine-tRNA ligase complex"/>
    <property type="evidence" value="ECO:0007669"/>
    <property type="project" value="TreeGrafter"/>
</dbReference>
<keyword evidence="12" id="KW-0067">ATP-binding</keyword>
<accession>A0A9N8YRS9</accession>
<dbReference type="GO" id="GO:0019843">
    <property type="term" value="F:rRNA binding"/>
    <property type="evidence" value="ECO:0007669"/>
    <property type="project" value="UniProtKB-KW"/>
</dbReference>
<dbReference type="SMART" id="SM00873">
    <property type="entry name" value="B3_4"/>
    <property type="match status" value="1"/>
</dbReference>
<dbReference type="InterPro" id="IPR001351">
    <property type="entry name" value="Ribosomal_uS3_C"/>
</dbReference>
<gene>
    <name evidence="27" type="ORF">AGERDE_LOCUS1266</name>
</gene>
<keyword evidence="11" id="KW-0547">Nucleotide-binding</keyword>
<evidence type="ECO:0000313" key="27">
    <source>
        <dbReference type="EMBL" id="CAG8443812.1"/>
    </source>
</evidence>
<keyword evidence="10" id="KW-0699">rRNA-binding</keyword>
<comment type="subunit">
    <text evidence="5">Tetramer of two alpha and two beta subunits.</text>
</comment>
<dbReference type="SUPFAM" id="SSF56037">
    <property type="entry name" value="PheT/TilS domain"/>
    <property type="match status" value="1"/>
</dbReference>
<dbReference type="Gene3D" id="3.30.930.10">
    <property type="entry name" value="Bira Bifunctional Protein, Domain 2"/>
    <property type="match status" value="1"/>
</dbReference>
<dbReference type="SUPFAM" id="SSF46955">
    <property type="entry name" value="Putative DNA-binding domain"/>
    <property type="match status" value="2"/>
</dbReference>
<dbReference type="GO" id="GO:0000287">
    <property type="term" value="F:magnesium ion binding"/>
    <property type="evidence" value="ECO:0007669"/>
    <property type="project" value="InterPro"/>
</dbReference>
<dbReference type="InterPro" id="IPR045060">
    <property type="entry name" value="Phe-tRNA-ligase_IIc_bsu"/>
</dbReference>
<comment type="caution">
    <text evidence="27">The sequence shown here is derived from an EMBL/GenBank/DDBJ whole genome shotgun (WGS) entry which is preliminary data.</text>
</comment>
<evidence type="ECO:0000256" key="18">
    <source>
        <dbReference type="ARBA" id="ARBA00023274"/>
    </source>
</evidence>
<dbReference type="PROSITE" id="PS50823">
    <property type="entry name" value="KH_TYPE_2"/>
    <property type="match status" value="1"/>
</dbReference>
<evidence type="ECO:0000256" key="20">
    <source>
        <dbReference type="ARBA" id="ARBA00035473"/>
    </source>
</evidence>
<dbReference type="AlphaFoldDB" id="A0A9N8YRS9"/>
<sequence>MPTVNVDKEDLYSTLGKQYTTEEFRELCFEFGIELEEDTSENKVDSVVSEAGGISERALLKIDIPANRYDLLCQEGISRALLIFQEKVKPPDFRVQKPANGIMEKIIIEPETAQIRPHVVGAVLRNIHFTEKSYNNFIDLQDKLHNNLCRKRTLVAIGTHDLDTIKGPFTYKALTPKEIRFKPLNQSKTDKHLGKFLHIIRDSPIYPVIFDSNRIVCSLPPIINGEHSKITLNTKNVFIECTATDLTKAKIVLNTVVTMFSEYCKEKFTVEPVQVIYPDENSHIYPDLEPRTMNAKIDYINSCIGLNLAPAQIVSLLNRMSLGAKISTIHDNQIEVEIPPTRADILHPCDIMEDVAIAYGFNNIPKTFPTSATVGKAFPINKLSDLVRRELASAGWTEVLPLILCSHEENFAYLGKEDDGTTAIKLANPKTAEYQVVRTSLLPGVLKTLRENKKHALPIKLFEVSDVVFKDDSLERRARNERKVCAIYSNKTSGFEVIHGLLNYLLEMLHVNLVSPSEDESGYFIKESSNPTFFPKRSADIFLRTVSSSSNTTTTKIGSFGIIHPNVLENYELFVADGVFFAELNEFFTRELAEEGYSGVEVRVTPARTELIIRATHTQEVLGERGRRIRELTALIQKRFKFPENTVELYAEKVQNRGLCAIAQCESLRYKLLAGLAVRRACYGVLRFIMESGAKGCEVVVSGKLRAARAKSMKFVDGFMIHSGQPIREYVDTSVRHVMLRQGVLGIKEWDPSGKVGPKNPIPDLVTVMDPKEEHPITQPTSEDFQGLPQDIPVAPTSPVPKEFTPQTDWAPVPQPQDLAQQQTSDGWGD</sequence>
<evidence type="ECO:0000256" key="12">
    <source>
        <dbReference type="ARBA" id="ARBA00022840"/>
    </source>
</evidence>
<evidence type="ECO:0000259" key="26">
    <source>
        <dbReference type="PROSITE" id="PS51483"/>
    </source>
</evidence>
<dbReference type="InterPro" id="IPR040659">
    <property type="entry name" value="PhetRS_B1"/>
</dbReference>
<evidence type="ECO:0000256" key="4">
    <source>
        <dbReference type="ARBA" id="ARBA00010761"/>
    </source>
</evidence>
<dbReference type="GO" id="GO:0015935">
    <property type="term" value="C:small ribosomal subunit"/>
    <property type="evidence" value="ECO:0007669"/>
    <property type="project" value="InterPro"/>
</dbReference>
<evidence type="ECO:0000256" key="15">
    <source>
        <dbReference type="ARBA" id="ARBA00022917"/>
    </source>
</evidence>
<dbReference type="FunFam" id="3.30.930.10:FF:000059">
    <property type="entry name" value="phenylalanine--tRNA ligase beta subunit"/>
    <property type="match status" value="1"/>
</dbReference>
<dbReference type="Gene3D" id="3.50.40.10">
    <property type="entry name" value="Phenylalanyl-trna Synthetase, Chain B, domain 3"/>
    <property type="match status" value="1"/>
</dbReference>
<dbReference type="EMBL" id="CAJVPL010000083">
    <property type="protein sequence ID" value="CAG8443812.1"/>
    <property type="molecule type" value="Genomic_DNA"/>
</dbReference>
<dbReference type="FunFam" id="3.30.56.10:FF:000004">
    <property type="entry name" value="Phenylalanyl-tRNA synthetase, beta subunit"/>
    <property type="match status" value="1"/>
</dbReference>
<keyword evidence="8" id="KW-0436">Ligase</keyword>
<dbReference type="SUPFAM" id="SSF54821">
    <property type="entry name" value="Ribosomal protein S3 C-terminal domain"/>
    <property type="match status" value="1"/>
</dbReference>
<keyword evidence="28" id="KW-1185">Reference proteome</keyword>
<keyword evidence="7" id="KW-0963">Cytoplasm</keyword>
<keyword evidence="16 23" id="KW-0689">Ribosomal protein</keyword>
<dbReference type="Pfam" id="PF17759">
    <property type="entry name" value="tRNA_synthFbeta"/>
    <property type="match status" value="1"/>
</dbReference>
<dbReference type="Gene3D" id="3.30.1140.32">
    <property type="entry name" value="Ribosomal protein S3, C-terminal domain"/>
    <property type="match status" value="1"/>
</dbReference>
<organism evidence="27 28">
    <name type="scientific">Ambispora gerdemannii</name>
    <dbReference type="NCBI Taxonomy" id="144530"/>
    <lineage>
        <taxon>Eukaryota</taxon>
        <taxon>Fungi</taxon>
        <taxon>Fungi incertae sedis</taxon>
        <taxon>Mucoromycota</taxon>
        <taxon>Glomeromycotina</taxon>
        <taxon>Glomeromycetes</taxon>
        <taxon>Archaeosporales</taxon>
        <taxon>Ambisporaceae</taxon>
        <taxon>Ambispora</taxon>
    </lineage>
</organism>
<feature type="region of interest" description="Disordered" evidence="24">
    <location>
        <begin position="774"/>
        <end position="830"/>
    </location>
</feature>
<evidence type="ECO:0000256" key="17">
    <source>
        <dbReference type="ARBA" id="ARBA00023146"/>
    </source>
</evidence>
<dbReference type="GO" id="GO:0005524">
    <property type="term" value="F:ATP binding"/>
    <property type="evidence" value="ECO:0007669"/>
    <property type="project" value="UniProtKB-KW"/>
</dbReference>
<evidence type="ECO:0000256" key="23">
    <source>
        <dbReference type="RuleBase" id="RU003624"/>
    </source>
</evidence>
<dbReference type="InterPro" id="IPR036419">
    <property type="entry name" value="Ribosomal_S3_C_sf"/>
</dbReference>
<keyword evidence="18 23" id="KW-0687">Ribonucleoprotein</keyword>
<evidence type="ECO:0000256" key="2">
    <source>
        <dbReference type="ARBA" id="ARBA00004496"/>
    </source>
</evidence>
<dbReference type="InterPro" id="IPR018280">
    <property type="entry name" value="Ribosomal_uS3_CS"/>
</dbReference>
<dbReference type="InterPro" id="IPR045864">
    <property type="entry name" value="aa-tRNA-synth_II/BPL/LPL"/>
</dbReference>
<evidence type="ECO:0000256" key="1">
    <source>
        <dbReference type="ARBA" id="ARBA00001946"/>
    </source>
</evidence>
<dbReference type="EC" id="6.1.1.20" evidence="6"/>
<evidence type="ECO:0000256" key="9">
    <source>
        <dbReference type="ARBA" id="ARBA00022723"/>
    </source>
</evidence>
<dbReference type="PROSITE" id="PS51483">
    <property type="entry name" value="B5"/>
    <property type="match status" value="1"/>
</dbReference>
<dbReference type="CDD" id="cd00769">
    <property type="entry name" value="PheRS_beta_core"/>
    <property type="match status" value="1"/>
</dbReference>
<dbReference type="SUPFAM" id="SSF55681">
    <property type="entry name" value="Class II aaRS and biotin synthetases"/>
    <property type="match status" value="1"/>
</dbReference>
<evidence type="ECO:0000256" key="24">
    <source>
        <dbReference type="SAM" id="MobiDB-lite"/>
    </source>
</evidence>
<reference evidence="27" key="1">
    <citation type="submission" date="2021-06" db="EMBL/GenBank/DDBJ databases">
        <authorList>
            <person name="Kallberg Y."/>
            <person name="Tangrot J."/>
            <person name="Rosling A."/>
        </authorList>
    </citation>
    <scope>NUCLEOTIDE SEQUENCE</scope>
    <source>
        <strain evidence="27">MT106</strain>
    </source>
</reference>
<dbReference type="CDD" id="cd02413">
    <property type="entry name" value="KH-II_40S_S3"/>
    <property type="match status" value="1"/>
</dbReference>
<dbReference type="Pfam" id="PF00189">
    <property type="entry name" value="Ribosomal_S3_C"/>
    <property type="match status" value="1"/>
</dbReference>
<dbReference type="PANTHER" id="PTHR10947">
    <property type="entry name" value="PHENYLALANYL-TRNA SYNTHETASE BETA CHAIN AND LEUCINE-RICH REPEAT-CONTAINING PROTEIN 47"/>
    <property type="match status" value="1"/>
</dbReference>
<evidence type="ECO:0000256" key="6">
    <source>
        <dbReference type="ARBA" id="ARBA00012814"/>
    </source>
</evidence>
<comment type="subcellular location">
    <subcellularLocation>
        <location evidence="2">Cytoplasm</location>
    </subcellularLocation>
</comment>
<dbReference type="InterPro" id="IPR005146">
    <property type="entry name" value="B3/B4_tRNA-bd"/>
</dbReference>
<evidence type="ECO:0000256" key="21">
    <source>
        <dbReference type="ARBA" id="ARBA00049255"/>
    </source>
</evidence>
<dbReference type="Gene3D" id="3.30.56.10">
    <property type="match status" value="2"/>
</dbReference>
<protein>
    <recommendedName>
        <fullName evidence="6">phenylalanine--tRNA ligase</fullName>
        <ecNumber evidence="6">6.1.1.20</ecNumber>
    </recommendedName>
    <alternativeName>
        <fullName evidence="20">30S ribosomal protein S3, chloroplastic</fullName>
    </alternativeName>
    <alternativeName>
        <fullName evidence="19">Phenylalanyl-tRNA synthetase beta subunit</fullName>
    </alternativeName>
</protein>
<dbReference type="FunFam" id="3.30.1140.32:FF:000004">
    <property type="entry name" value="40S ribosomal protein S3"/>
    <property type="match status" value="1"/>
</dbReference>
<dbReference type="Proteomes" id="UP000789831">
    <property type="component" value="Unassembled WGS sequence"/>
</dbReference>
<keyword evidence="17" id="KW-0030">Aminoacyl-tRNA synthetase</keyword>
<proteinExistence type="inferred from homology"/>
<feature type="domain" description="KH type-2" evidence="25">
    <location>
        <begin position="584"/>
        <end position="655"/>
    </location>
</feature>
<dbReference type="NCBIfam" id="TIGR01008">
    <property type="entry name" value="uS3_euk_arch"/>
    <property type="match status" value="1"/>
</dbReference>
<dbReference type="FunFam" id="3.30.300.20:FF:000006">
    <property type="entry name" value="40S ribosomal protein S3"/>
    <property type="match status" value="1"/>
</dbReference>
<evidence type="ECO:0000256" key="22">
    <source>
        <dbReference type="PROSITE-ProRule" id="PRU00118"/>
    </source>
</evidence>
<keyword evidence="14 22" id="KW-0694">RNA-binding</keyword>
<dbReference type="SUPFAM" id="SSF54814">
    <property type="entry name" value="Prokaryotic type KH domain (KH-domain type II)"/>
    <property type="match status" value="1"/>
</dbReference>
<dbReference type="NCBIfam" id="TIGR00471">
    <property type="entry name" value="pheT_arch"/>
    <property type="match status" value="1"/>
</dbReference>
<dbReference type="GO" id="GO:0006432">
    <property type="term" value="P:phenylalanyl-tRNA aminoacylation"/>
    <property type="evidence" value="ECO:0007669"/>
    <property type="project" value="InterPro"/>
</dbReference>
<keyword evidence="15" id="KW-0648">Protein biosynthesis</keyword>
<evidence type="ECO:0000259" key="25">
    <source>
        <dbReference type="PROSITE" id="PS50823"/>
    </source>
</evidence>
<feature type="domain" description="B5" evidence="26">
    <location>
        <begin position="288"/>
        <end position="366"/>
    </location>
</feature>
<dbReference type="InterPro" id="IPR009019">
    <property type="entry name" value="KH_sf_prok-type"/>
</dbReference>
<evidence type="ECO:0000256" key="11">
    <source>
        <dbReference type="ARBA" id="ARBA00022741"/>
    </source>
</evidence>
<evidence type="ECO:0000313" key="28">
    <source>
        <dbReference type="Proteomes" id="UP000789831"/>
    </source>
</evidence>
<dbReference type="PANTHER" id="PTHR10947:SF0">
    <property type="entry name" value="PHENYLALANINE--TRNA LIGASE BETA SUBUNIT"/>
    <property type="match status" value="1"/>
</dbReference>
<dbReference type="InterPro" id="IPR004044">
    <property type="entry name" value="KH_dom_type_2"/>
</dbReference>
<dbReference type="GO" id="GO:0004826">
    <property type="term" value="F:phenylalanine-tRNA ligase activity"/>
    <property type="evidence" value="ECO:0007669"/>
    <property type="project" value="UniProtKB-EC"/>
</dbReference>
<dbReference type="FunFam" id="3.50.40.10:FF:000002">
    <property type="entry name" value="phenylalanine--tRNA ligase beta subunit"/>
    <property type="match status" value="1"/>
</dbReference>
<dbReference type="InterPro" id="IPR004087">
    <property type="entry name" value="KH_dom"/>
</dbReference>
<comment type="catalytic activity">
    <reaction evidence="21">
        <text>tRNA(Phe) + L-phenylalanine + ATP = L-phenylalanyl-tRNA(Phe) + AMP + diphosphate + H(+)</text>
        <dbReference type="Rhea" id="RHEA:19413"/>
        <dbReference type="Rhea" id="RHEA-COMP:9668"/>
        <dbReference type="Rhea" id="RHEA-COMP:9699"/>
        <dbReference type="ChEBI" id="CHEBI:15378"/>
        <dbReference type="ChEBI" id="CHEBI:30616"/>
        <dbReference type="ChEBI" id="CHEBI:33019"/>
        <dbReference type="ChEBI" id="CHEBI:58095"/>
        <dbReference type="ChEBI" id="CHEBI:78442"/>
        <dbReference type="ChEBI" id="CHEBI:78531"/>
        <dbReference type="ChEBI" id="CHEBI:456215"/>
        <dbReference type="EC" id="6.1.1.20"/>
    </reaction>
</comment>
<evidence type="ECO:0000256" key="13">
    <source>
        <dbReference type="ARBA" id="ARBA00022842"/>
    </source>
</evidence>
<evidence type="ECO:0000256" key="14">
    <source>
        <dbReference type="ARBA" id="ARBA00022884"/>
    </source>
</evidence>
<evidence type="ECO:0000256" key="19">
    <source>
        <dbReference type="ARBA" id="ARBA00033189"/>
    </source>
</evidence>
<dbReference type="SMART" id="SM00874">
    <property type="entry name" value="B5"/>
    <property type="match status" value="1"/>
</dbReference>
<feature type="compositionally biased region" description="Polar residues" evidence="24">
    <location>
        <begin position="818"/>
        <end position="830"/>
    </location>
</feature>
<dbReference type="InterPro" id="IPR005703">
    <property type="entry name" value="Ribosomal_uS3_euk/arc"/>
</dbReference>
<comment type="similarity">
    <text evidence="3">Belongs to the phenylalanyl-tRNA synthetase beta subunit family. Type 2 subfamily.</text>
</comment>
<evidence type="ECO:0000256" key="7">
    <source>
        <dbReference type="ARBA" id="ARBA00022490"/>
    </source>
</evidence>
<dbReference type="GO" id="GO:0022626">
    <property type="term" value="C:cytosolic ribosome"/>
    <property type="evidence" value="ECO:0007669"/>
    <property type="project" value="UniProtKB-ARBA"/>
</dbReference>
<keyword evidence="9" id="KW-0479">Metal-binding</keyword>
<dbReference type="OrthoDB" id="1698572at2759"/>
<evidence type="ECO:0000256" key="10">
    <source>
        <dbReference type="ARBA" id="ARBA00022730"/>
    </source>
</evidence>
<dbReference type="SMART" id="SM00322">
    <property type="entry name" value="KH"/>
    <property type="match status" value="1"/>
</dbReference>
<name>A0A9N8YRS9_9GLOM</name>
<evidence type="ECO:0000256" key="3">
    <source>
        <dbReference type="ARBA" id="ARBA00007438"/>
    </source>
</evidence>
<dbReference type="InterPro" id="IPR005147">
    <property type="entry name" value="tRNA_synthase_B5-dom"/>
</dbReference>
<dbReference type="PROSITE" id="PS00548">
    <property type="entry name" value="RIBOSOMAL_S3"/>
    <property type="match status" value="1"/>
</dbReference>
<evidence type="ECO:0000256" key="16">
    <source>
        <dbReference type="ARBA" id="ARBA00022980"/>
    </source>
</evidence>
<comment type="cofactor">
    <cofactor evidence="1">
        <name>Mg(2+)</name>
        <dbReference type="ChEBI" id="CHEBI:18420"/>
    </cofactor>
</comment>
<dbReference type="Pfam" id="PF03484">
    <property type="entry name" value="B5"/>
    <property type="match status" value="1"/>
</dbReference>
<dbReference type="Pfam" id="PF03483">
    <property type="entry name" value="B3_4"/>
    <property type="match status" value="1"/>
</dbReference>